<gene>
    <name evidence="1" type="ORF">CHIRRI_LOCUS2507</name>
</gene>
<reference evidence="1" key="1">
    <citation type="submission" date="2022-01" db="EMBL/GenBank/DDBJ databases">
        <authorList>
            <person name="King R."/>
        </authorList>
    </citation>
    <scope>NUCLEOTIDE SEQUENCE</scope>
</reference>
<dbReference type="Proteomes" id="UP001153620">
    <property type="component" value="Chromosome 1"/>
</dbReference>
<proteinExistence type="predicted"/>
<reference evidence="1" key="2">
    <citation type="submission" date="2022-10" db="EMBL/GenBank/DDBJ databases">
        <authorList>
            <consortium name="ENA_rothamsted_submissions"/>
            <consortium name="culmorum"/>
            <person name="King R."/>
        </authorList>
    </citation>
    <scope>NUCLEOTIDE SEQUENCE</scope>
</reference>
<organism evidence="1 2">
    <name type="scientific">Chironomus riparius</name>
    <dbReference type="NCBI Taxonomy" id="315576"/>
    <lineage>
        <taxon>Eukaryota</taxon>
        <taxon>Metazoa</taxon>
        <taxon>Ecdysozoa</taxon>
        <taxon>Arthropoda</taxon>
        <taxon>Hexapoda</taxon>
        <taxon>Insecta</taxon>
        <taxon>Pterygota</taxon>
        <taxon>Neoptera</taxon>
        <taxon>Endopterygota</taxon>
        <taxon>Diptera</taxon>
        <taxon>Nematocera</taxon>
        <taxon>Chironomoidea</taxon>
        <taxon>Chironomidae</taxon>
        <taxon>Chironominae</taxon>
        <taxon>Chironomus</taxon>
    </lineage>
</organism>
<sequence length="132" mass="14841">MCRQYWRNKMGRIESLSVVSETLLKLGQMEILKILITFTVVSSSWTRLVSANEKNIQNLPDSLNLLATMNGEKLSGAANNFFNAQYTAFNSLLGLINEFNRTSEGVNRIASSIYPGLFKAIQNYDDSYMGTK</sequence>
<dbReference type="EMBL" id="OU895877">
    <property type="protein sequence ID" value="CAG9799542.1"/>
    <property type="molecule type" value="Genomic_DNA"/>
</dbReference>
<keyword evidence="2" id="KW-1185">Reference proteome</keyword>
<name>A0A9N9WKY2_9DIPT</name>
<evidence type="ECO:0000313" key="2">
    <source>
        <dbReference type="Proteomes" id="UP001153620"/>
    </source>
</evidence>
<dbReference type="AlphaFoldDB" id="A0A9N9WKY2"/>
<evidence type="ECO:0000313" key="1">
    <source>
        <dbReference type="EMBL" id="CAG9799542.1"/>
    </source>
</evidence>
<accession>A0A9N9WKY2</accession>
<protein>
    <submittedName>
        <fullName evidence="1">Uncharacterized protein</fullName>
    </submittedName>
</protein>